<evidence type="ECO:0000259" key="5">
    <source>
        <dbReference type="SMART" id="SM00737"/>
    </source>
</evidence>
<dbReference type="Gene3D" id="2.60.40.770">
    <property type="match status" value="1"/>
</dbReference>
<keyword evidence="4" id="KW-0732">Signal</keyword>
<protein>
    <submittedName>
        <fullName evidence="6">Major epididymal secretory protein HE1-like protein</fullName>
    </submittedName>
</protein>
<dbReference type="VEuPathDB" id="VectorBase:LDEU000676"/>
<dbReference type="EMBL" id="NCKV01000185">
    <property type="protein sequence ID" value="RWS31365.1"/>
    <property type="molecule type" value="Genomic_DNA"/>
</dbReference>
<keyword evidence="7" id="KW-1185">Reference proteome</keyword>
<comment type="similarity">
    <text evidence="2">Belongs to the NPC2 family.</text>
</comment>
<dbReference type="GO" id="GO:0015918">
    <property type="term" value="P:sterol transport"/>
    <property type="evidence" value="ECO:0007669"/>
    <property type="project" value="InterPro"/>
</dbReference>
<dbReference type="GO" id="GO:0005576">
    <property type="term" value="C:extracellular region"/>
    <property type="evidence" value="ECO:0007669"/>
    <property type="project" value="UniProtKB-SubCell"/>
</dbReference>
<reference evidence="6 7" key="1">
    <citation type="journal article" date="2018" name="Gigascience">
        <title>Genomes of trombidid mites reveal novel predicted allergens and laterally-transferred genes associated with secondary metabolism.</title>
        <authorList>
            <person name="Dong X."/>
            <person name="Chaisiri K."/>
            <person name="Xia D."/>
            <person name="Armstrong S.D."/>
            <person name="Fang Y."/>
            <person name="Donnelly M.J."/>
            <person name="Kadowaki T."/>
            <person name="McGarry J.W."/>
            <person name="Darby A.C."/>
            <person name="Makepeace B.L."/>
        </authorList>
    </citation>
    <scope>NUCLEOTIDE SEQUENCE [LARGE SCALE GENOMIC DNA]</scope>
    <source>
        <strain evidence="6">UoL-UT</strain>
    </source>
</reference>
<feature type="domain" description="MD-2-related lipid-recognition" evidence="5">
    <location>
        <begin position="28"/>
        <end position="149"/>
    </location>
</feature>
<gene>
    <name evidence="6" type="ORF">B4U80_13598</name>
</gene>
<dbReference type="InterPro" id="IPR014756">
    <property type="entry name" value="Ig_E-set"/>
</dbReference>
<evidence type="ECO:0000313" key="7">
    <source>
        <dbReference type="Proteomes" id="UP000288716"/>
    </source>
</evidence>
<feature type="signal peptide" evidence="4">
    <location>
        <begin position="1"/>
        <end position="23"/>
    </location>
</feature>
<dbReference type="SUPFAM" id="SSF81296">
    <property type="entry name" value="E set domains"/>
    <property type="match status" value="1"/>
</dbReference>
<proteinExistence type="inferred from homology"/>
<dbReference type="Proteomes" id="UP000288716">
    <property type="component" value="Unassembled WGS sequence"/>
</dbReference>
<dbReference type="SMART" id="SM00737">
    <property type="entry name" value="ML"/>
    <property type="match status" value="1"/>
</dbReference>
<dbReference type="PANTHER" id="PTHR11306:SF68">
    <property type="entry name" value="NPC INTRACELLULAR CHOLESTEROL TRANSPORTER 2"/>
    <property type="match status" value="1"/>
</dbReference>
<evidence type="ECO:0000256" key="1">
    <source>
        <dbReference type="ARBA" id="ARBA00004613"/>
    </source>
</evidence>
<dbReference type="GO" id="GO:0032934">
    <property type="term" value="F:sterol binding"/>
    <property type="evidence" value="ECO:0007669"/>
    <property type="project" value="InterPro"/>
</dbReference>
<name>A0A443SV13_9ACAR</name>
<evidence type="ECO:0000256" key="2">
    <source>
        <dbReference type="ARBA" id="ARBA00006370"/>
    </source>
</evidence>
<dbReference type="FunFam" id="2.60.40.770:FF:000001">
    <property type="entry name" value="NPC intracellular cholesterol transporter 2"/>
    <property type="match status" value="1"/>
</dbReference>
<dbReference type="InterPro" id="IPR003172">
    <property type="entry name" value="ML_dom"/>
</dbReference>
<feature type="chain" id="PRO_5019288656" evidence="4">
    <location>
        <begin position="24"/>
        <end position="167"/>
    </location>
</feature>
<dbReference type="STRING" id="299467.A0A443SV13"/>
<organism evidence="6 7">
    <name type="scientific">Leptotrombidium deliense</name>
    <dbReference type="NCBI Taxonomy" id="299467"/>
    <lineage>
        <taxon>Eukaryota</taxon>
        <taxon>Metazoa</taxon>
        <taxon>Ecdysozoa</taxon>
        <taxon>Arthropoda</taxon>
        <taxon>Chelicerata</taxon>
        <taxon>Arachnida</taxon>
        <taxon>Acari</taxon>
        <taxon>Acariformes</taxon>
        <taxon>Trombidiformes</taxon>
        <taxon>Prostigmata</taxon>
        <taxon>Anystina</taxon>
        <taxon>Parasitengona</taxon>
        <taxon>Trombiculoidea</taxon>
        <taxon>Trombiculidae</taxon>
        <taxon>Leptotrombidium</taxon>
    </lineage>
</organism>
<comment type="caution">
    <text evidence="6">The sequence shown here is derived from an EMBL/GenBank/DDBJ whole genome shotgun (WGS) entry which is preliminary data.</text>
</comment>
<accession>A0A443SV13</accession>
<evidence type="ECO:0000256" key="4">
    <source>
        <dbReference type="SAM" id="SignalP"/>
    </source>
</evidence>
<dbReference type="AlphaFoldDB" id="A0A443SV13"/>
<evidence type="ECO:0000256" key="3">
    <source>
        <dbReference type="ARBA" id="ARBA00022525"/>
    </source>
</evidence>
<dbReference type="Pfam" id="PF02221">
    <property type="entry name" value="E1_DerP2_DerF2"/>
    <property type="match status" value="1"/>
</dbReference>
<dbReference type="InterPro" id="IPR039670">
    <property type="entry name" value="NPC2-like"/>
</dbReference>
<dbReference type="OrthoDB" id="4937502at2759"/>
<evidence type="ECO:0000313" key="6">
    <source>
        <dbReference type="EMBL" id="RWS31365.1"/>
    </source>
</evidence>
<comment type="subcellular location">
    <subcellularLocation>
        <location evidence="1">Secreted</location>
    </subcellularLocation>
</comment>
<sequence>MFSPQQIMIFPLIFAAFFVSIQSQSINFTDCGSGNIKDLKVVPCTSDPCILLLGTKVTFEMLFTSQFDADSVNEVIKGIVRGKELPFPEKKKDPCDGYLTPTCPLKQGSEYVMAEHVEVKPFYPAIPIRVKYSLVDANEKVILCVEFGAKIIDPNPKKSRGRGRKPK</sequence>
<keyword evidence="3" id="KW-0964">Secreted</keyword>
<dbReference type="PANTHER" id="PTHR11306">
    <property type="entry name" value="NIEMANN PICK TYPE C2 PROTEIN NPC2-RELATED"/>
    <property type="match status" value="1"/>
</dbReference>